<dbReference type="Proteomes" id="UP001295444">
    <property type="component" value="Chromosome 01"/>
</dbReference>
<sequence length="93" mass="10171">MRIRSSSIDNTSSRLEIASYSLIGRRPVGLQGKPRDTSRTRVPNLCRLQSRYGSRQGPVWPPRGPRQRCRNVTVGQFAQNVGGDAGAPRGPGP</sequence>
<proteinExistence type="predicted"/>
<evidence type="ECO:0000313" key="1">
    <source>
        <dbReference type="EMBL" id="CAH2220189.1"/>
    </source>
</evidence>
<evidence type="ECO:0000313" key="2">
    <source>
        <dbReference type="Proteomes" id="UP001295444"/>
    </source>
</evidence>
<gene>
    <name evidence="1" type="ORF">PECUL_23A050073</name>
</gene>
<dbReference type="EMBL" id="OW240912">
    <property type="protein sequence ID" value="CAH2220189.1"/>
    <property type="molecule type" value="Genomic_DNA"/>
</dbReference>
<dbReference type="AlphaFoldDB" id="A0AAD1VL17"/>
<organism evidence="1 2">
    <name type="scientific">Pelobates cultripes</name>
    <name type="common">Western spadefoot toad</name>
    <dbReference type="NCBI Taxonomy" id="61616"/>
    <lineage>
        <taxon>Eukaryota</taxon>
        <taxon>Metazoa</taxon>
        <taxon>Chordata</taxon>
        <taxon>Craniata</taxon>
        <taxon>Vertebrata</taxon>
        <taxon>Euteleostomi</taxon>
        <taxon>Amphibia</taxon>
        <taxon>Batrachia</taxon>
        <taxon>Anura</taxon>
        <taxon>Pelobatoidea</taxon>
        <taxon>Pelobatidae</taxon>
        <taxon>Pelobates</taxon>
    </lineage>
</organism>
<name>A0AAD1VL17_PELCU</name>
<protein>
    <submittedName>
        <fullName evidence="1">Uncharacterized protein</fullName>
    </submittedName>
</protein>
<keyword evidence="2" id="KW-1185">Reference proteome</keyword>
<reference evidence="1" key="1">
    <citation type="submission" date="2022-03" db="EMBL/GenBank/DDBJ databases">
        <authorList>
            <person name="Alioto T."/>
            <person name="Alioto T."/>
            <person name="Gomez Garrido J."/>
        </authorList>
    </citation>
    <scope>NUCLEOTIDE SEQUENCE</scope>
</reference>
<accession>A0AAD1VL17</accession>